<organism evidence="5 6">
    <name type="scientific">Andreesenia angusta</name>
    <dbReference type="NCBI Taxonomy" id="39480"/>
    <lineage>
        <taxon>Bacteria</taxon>
        <taxon>Bacillati</taxon>
        <taxon>Bacillota</taxon>
        <taxon>Tissierellia</taxon>
        <taxon>Tissierellales</taxon>
        <taxon>Gottschalkiaceae</taxon>
        <taxon>Andreesenia</taxon>
    </lineage>
</organism>
<dbReference type="GO" id="GO:0003677">
    <property type="term" value="F:DNA binding"/>
    <property type="evidence" value="ECO:0007669"/>
    <property type="project" value="UniProtKB-KW"/>
</dbReference>
<keyword evidence="2" id="KW-0238">DNA-binding</keyword>
<dbReference type="STRING" id="39480.EUAN_01760"/>
<dbReference type="SMART" id="SM00347">
    <property type="entry name" value="HTH_MARR"/>
    <property type="match status" value="1"/>
</dbReference>
<dbReference type="PRINTS" id="PR00598">
    <property type="entry name" value="HTHMARR"/>
</dbReference>
<dbReference type="InterPro" id="IPR036390">
    <property type="entry name" value="WH_DNA-bd_sf"/>
</dbReference>
<dbReference type="Pfam" id="PF01047">
    <property type="entry name" value="MarR"/>
    <property type="match status" value="1"/>
</dbReference>
<evidence type="ECO:0000256" key="1">
    <source>
        <dbReference type="ARBA" id="ARBA00023015"/>
    </source>
</evidence>
<keyword evidence="3" id="KW-0804">Transcription</keyword>
<dbReference type="Proteomes" id="UP000180254">
    <property type="component" value="Unassembled WGS sequence"/>
</dbReference>
<evidence type="ECO:0000256" key="3">
    <source>
        <dbReference type="ARBA" id="ARBA00023163"/>
    </source>
</evidence>
<keyword evidence="6" id="KW-1185">Reference proteome</keyword>
<dbReference type="EMBL" id="MKIE01000001">
    <property type="protein sequence ID" value="OHW63312.1"/>
    <property type="molecule type" value="Genomic_DNA"/>
</dbReference>
<dbReference type="GO" id="GO:0003700">
    <property type="term" value="F:DNA-binding transcription factor activity"/>
    <property type="evidence" value="ECO:0007669"/>
    <property type="project" value="InterPro"/>
</dbReference>
<dbReference type="OrthoDB" id="9799747at2"/>
<dbReference type="InterPro" id="IPR036388">
    <property type="entry name" value="WH-like_DNA-bd_sf"/>
</dbReference>
<dbReference type="SUPFAM" id="SSF46785">
    <property type="entry name" value="Winged helix' DNA-binding domain"/>
    <property type="match status" value="1"/>
</dbReference>
<dbReference type="Gene3D" id="1.10.10.10">
    <property type="entry name" value="Winged helix-like DNA-binding domain superfamily/Winged helix DNA-binding domain"/>
    <property type="match status" value="1"/>
</dbReference>
<reference evidence="5 6" key="1">
    <citation type="submission" date="2016-09" db="EMBL/GenBank/DDBJ databases">
        <title>Genome sequence of Eubacterium angustum.</title>
        <authorList>
            <person name="Poehlein A."/>
            <person name="Daniel R."/>
        </authorList>
    </citation>
    <scope>NUCLEOTIDE SEQUENCE [LARGE SCALE GENOMIC DNA]</scope>
    <source>
        <strain evidence="5 6">DSM 1989</strain>
    </source>
</reference>
<accession>A0A1S1V9Q5</accession>
<gene>
    <name evidence="5" type="primary">mhqR</name>
    <name evidence="5" type="ORF">EUAN_01760</name>
</gene>
<protein>
    <submittedName>
        <fullName evidence="5">HTH-type transcriptional regulator MhqR</fullName>
    </submittedName>
</protein>
<keyword evidence="1" id="KW-0805">Transcription regulation</keyword>
<evidence type="ECO:0000256" key="2">
    <source>
        <dbReference type="ARBA" id="ARBA00023125"/>
    </source>
</evidence>
<proteinExistence type="predicted"/>
<name>A0A1S1V9Q5_9FIRM</name>
<sequence>MDRNNLKLVIALSRSYNALFGKIEKRLRTYNLSLSEFGVLEFLYHKGKQPVQQIAEKILVTSGTITYILDKLSQKRLVTREKCSEDARKYYVELTEDGKSLISEIFPKHELHLEKMFSEVDEKTKEKLIEELFMLKDSIEKSEK</sequence>
<dbReference type="InterPro" id="IPR000835">
    <property type="entry name" value="HTH_MarR-typ"/>
</dbReference>
<dbReference type="PANTHER" id="PTHR42756">
    <property type="entry name" value="TRANSCRIPTIONAL REGULATOR, MARR"/>
    <property type="match status" value="1"/>
</dbReference>
<dbReference type="RefSeq" id="WP_071060696.1">
    <property type="nucleotide sequence ID" value="NZ_MKIE01000001.1"/>
</dbReference>
<evidence type="ECO:0000313" key="6">
    <source>
        <dbReference type="Proteomes" id="UP000180254"/>
    </source>
</evidence>
<feature type="domain" description="HTH marR-type" evidence="4">
    <location>
        <begin position="5"/>
        <end position="137"/>
    </location>
</feature>
<evidence type="ECO:0000259" key="4">
    <source>
        <dbReference type="PROSITE" id="PS50995"/>
    </source>
</evidence>
<evidence type="ECO:0000313" key="5">
    <source>
        <dbReference type="EMBL" id="OHW63312.1"/>
    </source>
</evidence>
<dbReference type="PANTHER" id="PTHR42756:SF1">
    <property type="entry name" value="TRANSCRIPTIONAL REPRESSOR OF EMRAB OPERON"/>
    <property type="match status" value="1"/>
</dbReference>
<comment type="caution">
    <text evidence="5">The sequence shown here is derived from an EMBL/GenBank/DDBJ whole genome shotgun (WGS) entry which is preliminary data.</text>
</comment>
<dbReference type="PROSITE" id="PS50995">
    <property type="entry name" value="HTH_MARR_2"/>
    <property type="match status" value="1"/>
</dbReference>
<dbReference type="AlphaFoldDB" id="A0A1S1V9Q5"/>